<feature type="coiled-coil region" evidence="1">
    <location>
        <begin position="291"/>
        <end position="325"/>
    </location>
</feature>
<organism evidence="3 4">
    <name type="scientific">Limosilactobacillus mucosae LM1</name>
    <dbReference type="NCBI Taxonomy" id="1130798"/>
    <lineage>
        <taxon>Bacteria</taxon>
        <taxon>Bacillati</taxon>
        <taxon>Bacillota</taxon>
        <taxon>Bacilli</taxon>
        <taxon>Lactobacillales</taxon>
        <taxon>Lactobacillaceae</taxon>
        <taxon>Limosilactobacillus</taxon>
    </lineage>
</organism>
<gene>
    <name evidence="3" type="ORF">LBLM1_03790</name>
</gene>
<evidence type="ECO:0000313" key="3">
    <source>
        <dbReference type="EMBL" id="AJT50268.1"/>
    </source>
</evidence>
<dbReference type="RefSeq" id="WP_006499641.1">
    <property type="nucleotide sequence ID" value="NZ_CP011013.1"/>
</dbReference>
<keyword evidence="2" id="KW-0472">Membrane</keyword>
<name>A0A0D4CJG0_LIMMU</name>
<dbReference type="EMBL" id="CP011013">
    <property type="protein sequence ID" value="AJT50268.1"/>
    <property type="molecule type" value="Genomic_DNA"/>
</dbReference>
<reference evidence="3 4" key="1">
    <citation type="journal article" date="2012" name="J. Bacteriol.">
        <title>Genome sequence of Lactobacillus mucosae LM1, isolated from piglet feces.</title>
        <authorList>
            <person name="Lee J.H."/>
            <person name="Valeriano V.D."/>
            <person name="Shin Y.R."/>
            <person name="Chae J.P."/>
            <person name="Kim G.B."/>
            <person name="Ham J.S."/>
            <person name="Chun J."/>
            <person name="Kang D.K."/>
        </authorList>
    </citation>
    <scope>NUCLEOTIDE SEQUENCE [LARGE SCALE GENOMIC DNA]</scope>
    <source>
        <strain evidence="3 4">LM1</strain>
    </source>
</reference>
<keyword evidence="1" id="KW-0175">Coiled coil</keyword>
<evidence type="ECO:0000256" key="1">
    <source>
        <dbReference type="SAM" id="Coils"/>
    </source>
</evidence>
<keyword evidence="4" id="KW-1185">Reference proteome</keyword>
<feature type="transmembrane region" description="Helical" evidence="2">
    <location>
        <begin position="215"/>
        <end position="238"/>
    </location>
</feature>
<accession>A0A0D4CJG0</accession>
<evidence type="ECO:0000313" key="4">
    <source>
        <dbReference type="Proteomes" id="UP000003645"/>
    </source>
</evidence>
<keyword evidence="2" id="KW-1133">Transmembrane helix</keyword>
<dbReference type="AlphaFoldDB" id="A0A0D4CJG0"/>
<proteinExistence type="predicted"/>
<dbReference type="KEGG" id="lmu:LBLM1_03790"/>
<sequence length="345" mass="39260">MFNKLHNNKKKLDDYDKAFSNLNNETIHYQYLTYQYLKVIYLYLDSDNEFSEKDIRNFAEIEAGLNVSEEVDTKIREYRFSNKKDDIIDEFIELKNLIPEDNRDKILQLLISDILSTFDEEKINSWKDDEILLKLAEKANISKDKVSLIVISQKTNHDIIDDKLTGDEYKERMKKIKEISSSLGVSSVTSVSTLALTGAVVSITEFGFSDVSLGLAILGTGGLGLAVLGASAAGLAAYKGMERWSKSNNPQESMKIEILQNKIKKLVGSQSLIIKDINYLSDAMIQATYRKKELSKRLTDSEQQLSGMEEQIDQLLQTIKEFSSAGTKICNEHRERERQLINDKN</sequence>
<dbReference type="HOGENOM" id="CLU_803609_0_0_9"/>
<keyword evidence="2" id="KW-0812">Transmembrane</keyword>
<feature type="transmembrane region" description="Helical" evidence="2">
    <location>
        <begin position="182"/>
        <end position="203"/>
    </location>
</feature>
<dbReference type="Proteomes" id="UP000003645">
    <property type="component" value="Chromosome"/>
</dbReference>
<protein>
    <submittedName>
        <fullName evidence="3">Uncharacterized protein</fullName>
    </submittedName>
</protein>
<evidence type="ECO:0000256" key="2">
    <source>
        <dbReference type="SAM" id="Phobius"/>
    </source>
</evidence>